<dbReference type="InterPro" id="IPR001647">
    <property type="entry name" value="HTH_TetR"/>
</dbReference>
<evidence type="ECO:0000313" key="5">
    <source>
        <dbReference type="Proteomes" id="UP000515237"/>
    </source>
</evidence>
<evidence type="ECO:0000313" key="4">
    <source>
        <dbReference type="EMBL" id="QNF35081.1"/>
    </source>
</evidence>
<gene>
    <name evidence="4" type="ORF">HUW51_21035</name>
</gene>
<dbReference type="EMBL" id="CP055156">
    <property type="protein sequence ID" value="QNF35081.1"/>
    <property type="molecule type" value="Genomic_DNA"/>
</dbReference>
<dbReference type="RefSeq" id="WP_185271571.1">
    <property type="nucleotide sequence ID" value="NZ_CP055156.1"/>
</dbReference>
<evidence type="ECO:0000256" key="2">
    <source>
        <dbReference type="PROSITE-ProRule" id="PRU00335"/>
    </source>
</evidence>
<accession>A0A7G7GD47</accession>
<name>A0A7G7GD47_9BACT</name>
<dbReference type="PRINTS" id="PR00455">
    <property type="entry name" value="HTHTETR"/>
</dbReference>
<dbReference type="SUPFAM" id="SSF46689">
    <property type="entry name" value="Homeodomain-like"/>
    <property type="match status" value="1"/>
</dbReference>
<dbReference type="Pfam" id="PF00440">
    <property type="entry name" value="TetR_N"/>
    <property type="match status" value="1"/>
</dbReference>
<sequence>MSTRFIQKREATMEVILKVGLELFANHGFHPTTIRMIAEKAGISLGLLYNYYKSKEEVLQAIFRKTLQEIQTGFTTFNQPEQKTTLKAFIRQYFRSVKLNRDFWKLYYSLQLSSVTALLIKQDLDTFSNTIQSMLEACLAEEEIPFPSLEAKLMLAFLDGLTTQFFLQEKYPVDDLVNLLLMKYQH</sequence>
<reference evidence="4 5" key="1">
    <citation type="journal article" date="2018" name="Int. J. Syst. Evol. Microbiol.">
        <title>Adhaeribacter swui sp. nov., isolated from wet mud.</title>
        <authorList>
            <person name="Kim D.U."/>
            <person name="Kim K.W."/>
            <person name="Kang M.S."/>
            <person name="Kim J.Y."/>
            <person name="Jang J.H."/>
            <person name="Kim M.K."/>
        </authorList>
    </citation>
    <scope>NUCLEOTIDE SEQUENCE [LARGE SCALE GENOMIC DNA]</scope>
    <source>
        <strain evidence="4 5">KCTC 52873</strain>
    </source>
</reference>
<dbReference type="AlphaFoldDB" id="A0A7G7GD47"/>
<dbReference type="KEGG" id="aswu:HUW51_21035"/>
<evidence type="ECO:0000256" key="1">
    <source>
        <dbReference type="ARBA" id="ARBA00023125"/>
    </source>
</evidence>
<keyword evidence="1 2" id="KW-0238">DNA-binding</keyword>
<feature type="DNA-binding region" description="H-T-H motif" evidence="2">
    <location>
        <begin position="33"/>
        <end position="52"/>
    </location>
</feature>
<evidence type="ECO:0000259" key="3">
    <source>
        <dbReference type="PROSITE" id="PS50977"/>
    </source>
</evidence>
<dbReference type="PANTHER" id="PTHR43479:SF11">
    <property type="entry name" value="ACREF_ENVCD OPERON REPRESSOR-RELATED"/>
    <property type="match status" value="1"/>
</dbReference>
<dbReference type="Gene3D" id="1.10.357.10">
    <property type="entry name" value="Tetracycline Repressor, domain 2"/>
    <property type="match status" value="1"/>
</dbReference>
<dbReference type="Proteomes" id="UP000515237">
    <property type="component" value="Chromosome"/>
</dbReference>
<feature type="domain" description="HTH tetR-type" evidence="3">
    <location>
        <begin position="10"/>
        <end position="70"/>
    </location>
</feature>
<keyword evidence="5" id="KW-1185">Reference proteome</keyword>
<dbReference type="InterPro" id="IPR009057">
    <property type="entry name" value="Homeodomain-like_sf"/>
</dbReference>
<organism evidence="4 5">
    <name type="scientific">Adhaeribacter swui</name>
    <dbReference type="NCBI Taxonomy" id="2086471"/>
    <lineage>
        <taxon>Bacteria</taxon>
        <taxon>Pseudomonadati</taxon>
        <taxon>Bacteroidota</taxon>
        <taxon>Cytophagia</taxon>
        <taxon>Cytophagales</taxon>
        <taxon>Hymenobacteraceae</taxon>
        <taxon>Adhaeribacter</taxon>
    </lineage>
</organism>
<dbReference type="GO" id="GO:0003677">
    <property type="term" value="F:DNA binding"/>
    <property type="evidence" value="ECO:0007669"/>
    <property type="project" value="UniProtKB-UniRule"/>
</dbReference>
<dbReference type="PROSITE" id="PS50977">
    <property type="entry name" value="HTH_TETR_2"/>
    <property type="match status" value="1"/>
</dbReference>
<protein>
    <submittedName>
        <fullName evidence="4">TetR/AcrR family transcriptional regulator</fullName>
    </submittedName>
</protein>
<dbReference type="PANTHER" id="PTHR43479">
    <property type="entry name" value="ACREF/ENVCD OPERON REPRESSOR-RELATED"/>
    <property type="match status" value="1"/>
</dbReference>
<proteinExistence type="predicted"/>
<dbReference type="InterPro" id="IPR050624">
    <property type="entry name" value="HTH-type_Tx_Regulator"/>
</dbReference>